<evidence type="ECO:0000313" key="3">
    <source>
        <dbReference type="Proteomes" id="UP001500016"/>
    </source>
</evidence>
<accession>A0ABN2VLN7</accession>
<evidence type="ECO:0000313" key="2">
    <source>
        <dbReference type="EMBL" id="GAA2064507.1"/>
    </source>
</evidence>
<proteinExistence type="predicted"/>
<feature type="domain" description="DUF397" evidence="1">
    <location>
        <begin position="14"/>
        <end position="68"/>
    </location>
</feature>
<organism evidence="2 3">
    <name type="scientific">Streptomyces albiaxialis</name>
    <dbReference type="NCBI Taxonomy" id="329523"/>
    <lineage>
        <taxon>Bacteria</taxon>
        <taxon>Bacillati</taxon>
        <taxon>Actinomycetota</taxon>
        <taxon>Actinomycetes</taxon>
        <taxon>Kitasatosporales</taxon>
        <taxon>Streptomycetaceae</taxon>
        <taxon>Streptomyces</taxon>
    </lineage>
</organism>
<gene>
    <name evidence="2" type="ORF">GCM10009801_09180</name>
</gene>
<reference evidence="2 3" key="1">
    <citation type="journal article" date="2019" name="Int. J. Syst. Evol. Microbiol.">
        <title>The Global Catalogue of Microorganisms (GCM) 10K type strain sequencing project: providing services to taxonomists for standard genome sequencing and annotation.</title>
        <authorList>
            <consortium name="The Broad Institute Genomics Platform"/>
            <consortium name="The Broad Institute Genome Sequencing Center for Infectious Disease"/>
            <person name="Wu L."/>
            <person name="Ma J."/>
        </authorList>
    </citation>
    <scope>NUCLEOTIDE SEQUENCE [LARGE SCALE GENOMIC DNA]</scope>
    <source>
        <strain evidence="2 3">JCM 15478</strain>
    </source>
</reference>
<dbReference type="InterPro" id="IPR007278">
    <property type="entry name" value="DUF397"/>
</dbReference>
<dbReference type="EMBL" id="BAAAPE010000001">
    <property type="protein sequence ID" value="GAA2064507.1"/>
    <property type="molecule type" value="Genomic_DNA"/>
</dbReference>
<dbReference type="RefSeq" id="WP_344524151.1">
    <property type="nucleotide sequence ID" value="NZ_BAAAPE010000001.1"/>
</dbReference>
<evidence type="ECO:0000259" key="1">
    <source>
        <dbReference type="Pfam" id="PF04149"/>
    </source>
</evidence>
<keyword evidence="3" id="KW-1185">Reference proteome</keyword>
<name>A0ABN2VLN7_9ACTN</name>
<protein>
    <recommendedName>
        <fullName evidence="1">DUF397 domain-containing protein</fullName>
    </recommendedName>
</protein>
<comment type="caution">
    <text evidence="2">The sequence shown here is derived from an EMBL/GenBank/DDBJ whole genome shotgun (WGS) entry which is preliminary data.</text>
</comment>
<dbReference type="Pfam" id="PF04149">
    <property type="entry name" value="DUF397"/>
    <property type="match status" value="1"/>
</dbReference>
<sequence>MTQHTAPELAPESAWFKSSYSQENGTACVEVADLTAAGLVGIRDSKDETGPALMVPATQFTALIAAIRTRHFDA</sequence>
<dbReference type="Proteomes" id="UP001500016">
    <property type="component" value="Unassembled WGS sequence"/>
</dbReference>